<dbReference type="InterPro" id="IPR001867">
    <property type="entry name" value="OmpR/PhoB-type_DNA-bd"/>
</dbReference>
<dbReference type="SMART" id="SM00448">
    <property type="entry name" value="REC"/>
    <property type="match status" value="1"/>
</dbReference>
<dbReference type="SUPFAM" id="SSF46894">
    <property type="entry name" value="C-terminal effector domain of the bipartite response regulators"/>
    <property type="match status" value="1"/>
</dbReference>
<proteinExistence type="predicted"/>
<dbReference type="Pfam" id="PF00072">
    <property type="entry name" value="Response_reg"/>
    <property type="match status" value="1"/>
</dbReference>
<dbReference type="InterPro" id="IPR039420">
    <property type="entry name" value="WalR-like"/>
</dbReference>
<dbReference type="FunFam" id="1.10.10.10:FF:000018">
    <property type="entry name" value="DNA-binding response regulator ResD"/>
    <property type="match status" value="1"/>
</dbReference>
<dbReference type="PROSITE" id="PS51755">
    <property type="entry name" value="OMPR_PHOB"/>
    <property type="match status" value="1"/>
</dbReference>
<dbReference type="Gene3D" id="3.40.50.2300">
    <property type="match status" value="1"/>
</dbReference>
<dbReference type="PANTHER" id="PTHR48111">
    <property type="entry name" value="REGULATOR OF RPOS"/>
    <property type="match status" value="1"/>
</dbReference>
<evidence type="ECO:0000259" key="7">
    <source>
        <dbReference type="PROSITE" id="PS51755"/>
    </source>
</evidence>
<dbReference type="InterPro" id="IPR036388">
    <property type="entry name" value="WH-like_DNA-bd_sf"/>
</dbReference>
<evidence type="ECO:0000313" key="8">
    <source>
        <dbReference type="EMBL" id="MPM43516.1"/>
    </source>
</evidence>
<reference evidence="8" key="1">
    <citation type="submission" date="2019-08" db="EMBL/GenBank/DDBJ databases">
        <authorList>
            <person name="Kucharzyk K."/>
            <person name="Murdoch R.W."/>
            <person name="Higgins S."/>
            <person name="Loffler F."/>
        </authorList>
    </citation>
    <scope>NUCLEOTIDE SEQUENCE</scope>
</reference>
<dbReference type="SUPFAM" id="SSF52172">
    <property type="entry name" value="CheY-like"/>
    <property type="match status" value="1"/>
</dbReference>
<dbReference type="Pfam" id="PF00486">
    <property type="entry name" value="Trans_reg_C"/>
    <property type="match status" value="1"/>
</dbReference>
<dbReference type="PROSITE" id="PS50110">
    <property type="entry name" value="RESPONSE_REGULATORY"/>
    <property type="match status" value="1"/>
</dbReference>
<feature type="domain" description="OmpR/PhoB-type" evidence="7">
    <location>
        <begin position="130"/>
        <end position="228"/>
    </location>
</feature>
<gene>
    <name evidence="8" type="primary">walR_49</name>
    <name evidence="8" type="ORF">SDC9_90193</name>
</gene>
<dbReference type="EMBL" id="VSSQ01010133">
    <property type="protein sequence ID" value="MPM43516.1"/>
    <property type="molecule type" value="Genomic_DNA"/>
</dbReference>
<evidence type="ECO:0000256" key="3">
    <source>
        <dbReference type="ARBA" id="ARBA00023015"/>
    </source>
</evidence>
<dbReference type="InterPro" id="IPR011006">
    <property type="entry name" value="CheY-like_superfamily"/>
</dbReference>
<dbReference type="CDD" id="cd00383">
    <property type="entry name" value="trans_reg_C"/>
    <property type="match status" value="1"/>
</dbReference>
<dbReference type="GO" id="GO:0032993">
    <property type="term" value="C:protein-DNA complex"/>
    <property type="evidence" value="ECO:0007669"/>
    <property type="project" value="TreeGrafter"/>
</dbReference>
<dbReference type="SMART" id="SM00862">
    <property type="entry name" value="Trans_reg_C"/>
    <property type="match status" value="1"/>
</dbReference>
<dbReference type="FunFam" id="3.40.50.2300:FF:000001">
    <property type="entry name" value="DNA-binding response regulator PhoB"/>
    <property type="match status" value="1"/>
</dbReference>
<name>A0A644ZRY0_9ZZZZ</name>
<keyword evidence="2" id="KW-0902">Two-component regulatory system</keyword>
<dbReference type="GO" id="GO:0000156">
    <property type="term" value="F:phosphorelay response regulator activity"/>
    <property type="evidence" value="ECO:0007669"/>
    <property type="project" value="TreeGrafter"/>
</dbReference>
<evidence type="ECO:0000256" key="1">
    <source>
        <dbReference type="ARBA" id="ARBA00022553"/>
    </source>
</evidence>
<dbReference type="PANTHER" id="PTHR48111:SF1">
    <property type="entry name" value="TWO-COMPONENT RESPONSE REGULATOR ORR33"/>
    <property type="match status" value="1"/>
</dbReference>
<comment type="caution">
    <text evidence="8">The sequence shown here is derived from an EMBL/GenBank/DDBJ whole genome shotgun (WGS) entry which is preliminary data.</text>
</comment>
<dbReference type="InterPro" id="IPR016032">
    <property type="entry name" value="Sig_transdc_resp-reg_C-effctor"/>
</dbReference>
<keyword evidence="4" id="KW-0238">DNA-binding</keyword>
<dbReference type="Gene3D" id="1.10.10.10">
    <property type="entry name" value="Winged helix-like DNA-binding domain superfamily/Winged helix DNA-binding domain"/>
    <property type="match status" value="1"/>
</dbReference>
<dbReference type="AlphaFoldDB" id="A0A644ZRY0"/>
<evidence type="ECO:0000256" key="5">
    <source>
        <dbReference type="ARBA" id="ARBA00023163"/>
    </source>
</evidence>
<dbReference type="GO" id="GO:0006355">
    <property type="term" value="P:regulation of DNA-templated transcription"/>
    <property type="evidence" value="ECO:0007669"/>
    <property type="project" value="InterPro"/>
</dbReference>
<organism evidence="8">
    <name type="scientific">bioreactor metagenome</name>
    <dbReference type="NCBI Taxonomy" id="1076179"/>
    <lineage>
        <taxon>unclassified sequences</taxon>
        <taxon>metagenomes</taxon>
        <taxon>ecological metagenomes</taxon>
    </lineage>
</organism>
<dbReference type="GO" id="GO:0005829">
    <property type="term" value="C:cytosol"/>
    <property type="evidence" value="ECO:0007669"/>
    <property type="project" value="TreeGrafter"/>
</dbReference>
<keyword evidence="3" id="KW-0805">Transcription regulation</keyword>
<keyword evidence="5" id="KW-0804">Transcription</keyword>
<protein>
    <submittedName>
        <fullName evidence="8">Transcriptional regulatory protein WalR</fullName>
    </submittedName>
</protein>
<feature type="domain" description="Response regulatory" evidence="6">
    <location>
        <begin position="6"/>
        <end position="119"/>
    </location>
</feature>
<evidence type="ECO:0000256" key="2">
    <source>
        <dbReference type="ARBA" id="ARBA00023012"/>
    </source>
</evidence>
<evidence type="ECO:0000256" key="4">
    <source>
        <dbReference type="ARBA" id="ARBA00023125"/>
    </source>
</evidence>
<dbReference type="GO" id="GO:0000976">
    <property type="term" value="F:transcription cis-regulatory region binding"/>
    <property type="evidence" value="ECO:0007669"/>
    <property type="project" value="TreeGrafter"/>
</dbReference>
<evidence type="ECO:0000259" key="6">
    <source>
        <dbReference type="PROSITE" id="PS50110"/>
    </source>
</evidence>
<dbReference type="Gene3D" id="6.10.250.690">
    <property type="match status" value="1"/>
</dbReference>
<sequence>MQKSAHILICDDQPIIHESLGVYLESEGFTHASAFNGVQAVKMAESEAPDLILMDLMMPEKSGMDACREIRQKSSVPIIMLTAKGEEIDRVVGLEIGADDYIVKPFSARELIARIKAVLRRISSEPEVEGKTIRLEDLEISLNNYEVKIKGKPVDFTPKEVEILYLLASHPGRVFDREQILSKIWGYDYFGDTRAVDTQIKRIRQKIPDEGLSWGIRTVYGVGYKFGASDA</sequence>
<dbReference type="InterPro" id="IPR001789">
    <property type="entry name" value="Sig_transdc_resp-reg_receiver"/>
</dbReference>
<accession>A0A644ZRY0</accession>
<keyword evidence="1" id="KW-0597">Phosphoprotein</keyword>